<dbReference type="InterPro" id="IPR001965">
    <property type="entry name" value="Znf_PHD"/>
</dbReference>
<dbReference type="GO" id="GO:0008270">
    <property type="term" value="F:zinc ion binding"/>
    <property type="evidence" value="ECO:0007669"/>
    <property type="project" value="UniProtKB-KW"/>
</dbReference>
<feature type="transmembrane region" description="Helical" evidence="11">
    <location>
        <begin position="622"/>
        <end position="645"/>
    </location>
</feature>
<keyword evidence="5" id="KW-0479">Metal-binding</keyword>
<evidence type="ECO:0000256" key="5">
    <source>
        <dbReference type="ARBA" id="ARBA00022723"/>
    </source>
</evidence>
<evidence type="ECO:0000256" key="9">
    <source>
        <dbReference type="ARBA" id="ARBA00023136"/>
    </source>
</evidence>
<dbReference type="SUPFAM" id="SSF55277">
    <property type="entry name" value="GYF domain"/>
    <property type="match status" value="1"/>
</dbReference>
<gene>
    <name evidence="14" type="ORF">Sjap_017011</name>
</gene>
<evidence type="ECO:0000256" key="8">
    <source>
        <dbReference type="ARBA" id="ARBA00022989"/>
    </source>
</evidence>
<evidence type="ECO:0000259" key="13">
    <source>
        <dbReference type="PROSITE" id="PS51925"/>
    </source>
</evidence>
<keyword evidence="8 11" id="KW-1133">Transmembrane helix</keyword>
<evidence type="ECO:0000256" key="10">
    <source>
        <dbReference type="SAM" id="MobiDB-lite"/>
    </source>
</evidence>
<dbReference type="EMBL" id="JBBNAE010000007">
    <property type="protein sequence ID" value="KAK9108951.1"/>
    <property type="molecule type" value="Genomic_DNA"/>
</dbReference>
<dbReference type="SMART" id="SM00444">
    <property type="entry name" value="GYF"/>
    <property type="match status" value="1"/>
</dbReference>
<evidence type="ECO:0000256" key="3">
    <source>
        <dbReference type="ARBA" id="ARBA00022475"/>
    </source>
</evidence>
<dbReference type="InterPro" id="IPR011011">
    <property type="entry name" value="Znf_FYVE_PHD"/>
</dbReference>
<dbReference type="Gene3D" id="1.10.245.10">
    <property type="entry name" value="SWIB/MDM2 domain"/>
    <property type="match status" value="1"/>
</dbReference>
<evidence type="ECO:0000259" key="12">
    <source>
        <dbReference type="PROSITE" id="PS50829"/>
    </source>
</evidence>
<evidence type="ECO:0000313" key="14">
    <source>
        <dbReference type="EMBL" id="KAK9108951.1"/>
    </source>
</evidence>
<name>A0AAP0I5C6_9MAGN</name>
<keyword evidence="6" id="KW-0863">Zinc-finger</keyword>
<dbReference type="NCBIfam" id="TIGR01569">
    <property type="entry name" value="A_tha_TIGR01569"/>
    <property type="match status" value="1"/>
</dbReference>
<dbReference type="InterPro" id="IPR035445">
    <property type="entry name" value="GYF-like_dom_sf"/>
</dbReference>
<keyword evidence="4 11" id="KW-0812">Transmembrane</keyword>
<comment type="subcellular location">
    <subcellularLocation>
        <location evidence="1">Cell membrane</location>
        <topology evidence="1">Multi-pass membrane protein</topology>
    </subcellularLocation>
</comment>
<dbReference type="Pfam" id="PF02213">
    <property type="entry name" value="GYF"/>
    <property type="match status" value="1"/>
</dbReference>
<dbReference type="Pfam" id="PF02201">
    <property type="entry name" value="SWIB"/>
    <property type="match status" value="1"/>
</dbReference>
<dbReference type="InterPro" id="IPR006702">
    <property type="entry name" value="CASP_dom"/>
</dbReference>
<dbReference type="GO" id="GO:0005886">
    <property type="term" value="C:plasma membrane"/>
    <property type="evidence" value="ECO:0007669"/>
    <property type="project" value="UniProtKB-SubCell"/>
</dbReference>
<dbReference type="InterPro" id="IPR006459">
    <property type="entry name" value="CASP/CASPL"/>
</dbReference>
<dbReference type="Gene3D" id="3.30.40.10">
    <property type="entry name" value="Zinc/RING finger domain, C3HC4 (zinc finger)"/>
    <property type="match status" value="1"/>
</dbReference>
<dbReference type="AlphaFoldDB" id="A0AAP0I5C6"/>
<feature type="region of interest" description="Disordered" evidence="10">
    <location>
        <begin position="202"/>
        <end position="238"/>
    </location>
</feature>
<keyword evidence="9 11" id="KW-0472">Membrane</keyword>
<keyword evidence="3" id="KW-1003">Cell membrane</keyword>
<dbReference type="SMART" id="SM00151">
    <property type="entry name" value="SWIB"/>
    <property type="match status" value="1"/>
</dbReference>
<organism evidence="14 15">
    <name type="scientific">Stephania japonica</name>
    <dbReference type="NCBI Taxonomy" id="461633"/>
    <lineage>
        <taxon>Eukaryota</taxon>
        <taxon>Viridiplantae</taxon>
        <taxon>Streptophyta</taxon>
        <taxon>Embryophyta</taxon>
        <taxon>Tracheophyta</taxon>
        <taxon>Spermatophyta</taxon>
        <taxon>Magnoliopsida</taxon>
        <taxon>Ranunculales</taxon>
        <taxon>Menispermaceae</taxon>
        <taxon>Menispermoideae</taxon>
        <taxon>Cissampelideae</taxon>
        <taxon>Stephania</taxon>
    </lineage>
</organism>
<feature type="transmembrane region" description="Helical" evidence="11">
    <location>
        <begin position="574"/>
        <end position="596"/>
    </location>
</feature>
<evidence type="ECO:0000256" key="4">
    <source>
        <dbReference type="ARBA" id="ARBA00022692"/>
    </source>
</evidence>
<comment type="similarity">
    <text evidence="2">Belongs to the Casparian strip membrane proteins (CASP) family.</text>
</comment>
<keyword evidence="7" id="KW-0862">Zinc</keyword>
<feature type="compositionally biased region" description="Basic and acidic residues" evidence="10">
    <location>
        <begin position="204"/>
        <end position="226"/>
    </location>
</feature>
<dbReference type="SMART" id="SM00249">
    <property type="entry name" value="PHD"/>
    <property type="match status" value="1"/>
</dbReference>
<dbReference type="Pfam" id="PF00628">
    <property type="entry name" value="PHD"/>
    <property type="match status" value="1"/>
</dbReference>
<sequence>MVASVSAVAESEEMVGWKKRQSAKSTVGVDSGTEDLCFVCLDGREDGEMVGCGRRDCPKVYHLRCVNQDERILSDAGRWTCGRLAFMQKIRSNGFCDQCIKLVMRIEDDKPRDEVKKKGNHLSVICFYADALVSDATPFLIVFVQSGPDFDDELSWDSHFKDYWIDLKNKLSITLNELKQARNLSDNKDFATKYGISDSPIEDIETRNSRRSNTERQFESSPKDGSAEAPQVTDSGGKSALNCTNWASNELLELVGYMKNGDTSFLSQLDARAVLLEYIARNRLRDSAEKSHIVCDSRLQKLFGKSHVKHFEMLRLFDSHLLIKEDNQAEVHTKTCGVQEMQEVQHNSLIMCQGSNEPKLDDKSQEKLMILRDAGLSTKKRKQTNSTRKCLTVNPNFCAQKGPIAASGESEHVAGKDGKDSLGNGCRIDSSGKMCGYLPNQGSNSNSNSLHKLKNCMVALASDADTLAGNIQASVRITESAEASPLTNLVQPSHNEMTSKMWYYEDPKGKTQGPFSMQQLDKWSRSSQFPANLKIWKNVENREVSIVLIDALNDLAMDITQDKPNQRPPSQGPFLVFQFIARLMGIAFSLASLWLMTTNKQTTVVYGLTVDAKYSYSSAFKYFVAANAGASMLTLLGLICLLLPLQAEASTSLYSSSICAAAAFGWVGKYGNTHTGWMAICDKFSAFCNRSQNSVGVAVVATLLFLISMIGSVIKLSKEC</sequence>
<dbReference type="InterPro" id="IPR036885">
    <property type="entry name" value="SWIB_MDM2_dom_sf"/>
</dbReference>
<dbReference type="PANTHER" id="PTHR46695">
    <property type="entry name" value="ZINC FINGER CCCH DOMAIN-CONTAINING PROTEIN 44-RELATED"/>
    <property type="match status" value="1"/>
</dbReference>
<evidence type="ECO:0000313" key="15">
    <source>
        <dbReference type="Proteomes" id="UP001417504"/>
    </source>
</evidence>
<dbReference type="PROSITE" id="PS50829">
    <property type="entry name" value="GYF"/>
    <property type="match status" value="1"/>
</dbReference>
<dbReference type="Pfam" id="PF04535">
    <property type="entry name" value="CASP_dom"/>
    <property type="match status" value="1"/>
</dbReference>
<dbReference type="Proteomes" id="UP001417504">
    <property type="component" value="Unassembled WGS sequence"/>
</dbReference>
<evidence type="ECO:0000256" key="1">
    <source>
        <dbReference type="ARBA" id="ARBA00004651"/>
    </source>
</evidence>
<reference evidence="14 15" key="1">
    <citation type="submission" date="2024-01" db="EMBL/GenBank/DDBJ databases">
        <title>Genome assemblies of Stephania.</title>
        <authorList>
            <person name="Yang L."/>
        </authorList>
    </citation>
    <scope>NUCLEOTIDE SEQUENCE [LARGE SCALE GENOMIC DNA]</scope>
    <source>
        <strain evidence="14">QJT</strain>
        <tissue evidence="14">Leaf</tissue>
    </source>
</reference>
<comment type="caution">
    <text evidence="14">The sequence shown here is derived from an EMBL/GenBank/DDBJ whole genome shotgun (WGS) entry which is preliminary data.</text>
</comment>
<dbReference type="InterPro" id="IPR013083">
    <property type="entry name" value="Znf_RING/FYVE/PHD"/>
</dbReference>
<keyword evidence="15" id="KW-1185">Reference proteome</keyword>
<dbReference type="SUPFAM" id="SSF47592">
    <property type="entry name" value="SWIB/MDM2 domain"/>
    <property type="match status" value="1"/>
</dbReference>
<dbReference type="PANTHER" id="PTHR46695:SF5">
    <property type="entry name" value="RNA POLYMERASE-ASSOCIATED PROTEIN RTF1 HOMOLOG"/>
    <property type="match status" value="1"/>
</dbReference>
<dbReference type="CDD" id="cd10567">
    <property type="entry name" value="SWIB-MDM2_like"/>
    <property type="match status" value="1"/>
</dbReference>
<evidence type="ECO:0000256" key="11">
    <source>
        <dbReference type="SAM" id="Phobius"/>
    </source>
</evidence>
<proteinExistence type="inferred from homology"/>
<dbReference type="Gene3D" id="3.30.1490.40">
    <property type="match status" value="1"/>
</dbReference>
<dbReference type="InterPro" id="IPR019835">
    <property type="entry name" value="SWIB_domain"/>
</dbReference>
<feature type="domain" description="DM2" evidence="13">
    <location>
        <begin position="240"/>
        <end position="323"/>
    </location>
</feature>
<accession>A0AAP0I5C6</accession>
<dbReference type="InterPro" id="IPR003169">
    <property type="entry name" value="GYF"/>
</dbReference>
<dbReference type="PROSITE" id="PS51925">
    <property type="entry name" value="SWIB_MDM2"/>
    <property type="match status" value="1"/>
</dbReference>
<evidence type="ECO:0000256" key="7">
    <source>
        <dbReference type="ARBA" id="ARBA00022833"/>
    </source>
</evidence>
<protein>
    <submittedName>
        <fullName evidence="14">Uncharacterized protein</fullName>
    </submittedName>
</protein>
<dbReference type="SUPFAM" id="SSF57903">
    <property type="entry name" value="FYVE/PHD zinc finger"/>
    <property type="match status" value="1"/>
</dbReference>
<dbReference type="InterPro" id="IPR003121">
    <property type="entry name" value="SWIB_MDM2_domain"/>
</dbReference>
<evidence type="ECO:0000256" key="6">
    <source>
        <dbReference type="ARBA" id="ARBA00022771"/>
    </source>
</evidence>
<feature type="transmembrane region" description="Helical" evidence="11">
    <location>
        <begin position="695"/>
        <end position="714"/>
    </location>
</feature>
<dbReference type="InterPro" id="IPR019787">
    <property type="entry name" value="Znf_PHD-finger"/>
</dbReference>
<evidence type="ECO:0000256" key="2">
    <source>
        <dbReference type="ARBA" id="ARBA00007651"/>
    </source>
</evidence>
<feature type="domain" description="GYF" evidence="12">
    <location>
        <begin position="499"/>
        <end position="553"/>
    </location>
</feature>